<protein>
    <submittedName>
        <fullName evidence="1">Uncharacterized protein</fullName>
    </submittedName>
</protein>
<proteinExistence type="predicted"/>
<evidence type="ECO:0000313" key="2">
    <source>
        <dbReference type="Proteomes" id="UP001222027"/>
    </source>
</evidence>
<dbReference type="AlphaFoldDB" id="A0AAV8R8I6"/>
<evidence type="ECO:0000313" key="1">
    <source>
        <dbReference type="EMBL" id="KAJ8491815.1"/>
    </source>
</evidence>
<accession>A0AAV8R8I6</accession>
<organism evidence="1 2">
    <name type="scientific">Ensete ventricosum</name>
    <name type="common">Abyssinian banana</name>
    <name type="synonym">Musa ensete</name>
    <dbReference type="NCBI Taxonomy" id="4639"/>
    <lineage>
        <taxon>Eukaryota</taxon>
        <taxon>Viridiplantae</taxon>
        <taxon>Streptophyta</taxon>
        <taxon>Embryophyta</taxon>
        <taxon>Tracheophyta</taxon>
        <taxon>Spermatophyta</taxon>
        <taxon>Magnoliopsida</taxon>
        <taxon>Liliopsida</taxon>
        <taxon>Zingiberales</taxon>
        <taxon>Musaceae</taxon>
        <taxon>Ensete</taxon>
    </lineage>
</organism>
<sequence length="78" mass="9288">MVKDCMSKRIRAFKLGDCDQKQSIPAIMFHGWYKSHVIFKHRSVLLLYSRKDKNEKRNYIHQICTWRSAENITILSSS</sequence>
<dbReference type="EMBL" id="JAQQAF010000004">
    <property type="protein sequence ID" value="KAJ8491815.1"/>
    <property type="molecule type" value="Genomic_DNA"/>
</dbReference>
<gene>
    <name evidence="1" type="ORF">OPV22_013536</name>
</gene>
<name>A0AAV8R8I6_ENSVE</name>
<dbReference type="Proteomes" id="UP001222027">
    <property type="component" value="Unassembled WGS sequence"/>
</dbReference>
<comment type="caution">
    <text evidence="1">The sequence shown here is derived from an EMBL/GenBank/DDBJ whole genome shotgun (WGS) entry which is preliminary data.</text>
</comment>
<keyword evidence="2" id="KW-1185">Reference proteome</keyword>
<reference evidence="1 2" key="1">
    <citation type="submission" date="2022-12" db="EMBL/GenBank/DDBJ databases">
        <title>Chromosome-scale assembly of the Ensete ventricosum genome.</title>
        <authorList>
            <person name="Dussert Y."/>
            <person name="Stocks J."/>
            <person name="Wendawek A."/>
            <person name="Woldeyes F."/>
            <person name="Nichols R.A."/>
            <person name="Borrell J.S."/>
        </authorList>
    </citation>
    <scope>NUCLEOTIDE SEQUENCE [LARGE SCALE GENOMIC DNA]</scope>
    <source>
        <strain evidence="2">cv. Maze</strain>
        <tissue evidence="1">Seeds</tissue>
    </source>
</reference>